<evidence type="ECO:0000313" key="2">
    <source>
        <dbReference type="Proteomes" id="UP000525298"/>
    </source>
</evidence>
<name>A0A7W0C9X6_9BACT</name>
<protein>
    <submittedName>
        <fullName evidence="1">Uncharacterized protein</fullName>
    </submittedName>
</protein>
<gene>
    <name evidence="1" type="ORF">HNR65_002210</name>
</gene>
<dbReference type="Proteomes" id="UP000525298">
    <property type="component" value="Unassembled WGS sequence"/>
</dbReference>
<reference evidence="1 2" key="1">
    <citation type="submission" date="2020-07" db="EMBL/GenBank/DDBJ databases">
        <title>Genomic Encyclopedia of Type Strains, Phase IV (KMG-IV): sequencing the most valuable type-strain genomes for metagenomic binning, comparative biology and taxonomic classification.</title>
        <authorList>
            <person name="Goeker M."/>
        </authorList>
    </citation>
    <scope>NUCLEOTIDE SEQUENCE [LARGE SCALE GENOMIC DNA]</scope>
    <source>
        <strain evidence="1 2">DSM 17721</strain>
    </source>
</reference>
<sequence>MKQQIFNTWIERFMLVRSSNAILNLLDEIGLVEDPLRRIIQKGCVRILDARMIIEDTFKSPAEQKKPDRMTKQKHFDFVQLQAIEQLLKRIRKHGIGPYLQELTGLFGSIILRLSGNEDQQKKVEKWVASDLIGCFLMTDTGGPNLLNWNSELIAGGKNPRLIIDKIHAISANKMGFAIIVVRRGTSFIPLTFLIGPDECNKLDKQPVGERWFDGSILLGNVKGEIPARKEDQLTRGGLTGVNTFLTLCRPRLVRAIIGHVFWLLDEKRITLLDYQKDALENLLCISNALSRNSHNTKSSVDQVLALKFACNEILIDIVANAGARDWHDQRDLMGLSKMEGSSYRCYFEIHNKRGKS</sequence>
<proteinExistence type="predicted"/>
<dbReference type="AlphaFoldDB" id="A0A7W0C9X6"/>
<keyword evidence="2" id="KW-1185">Reference proteome</keyword>
<organism evidence="1 2">
    <name type="scientific">Desulfosalsimonas propionicica</name>
    <dbReference type="NCBI Taxonomy" id="332175"/>
    <lineage>
        <taxon>Bacteria</taxon>
        <taxon>Pseudomonadati</taxon>
        <taxon>Thermodesulfobacteriota</taxon>
        <taxon>Desulfobacteria</taxon>
        <taxon>Desulfobacterales</taxon>
        <taxon>Desulfosalsimonadaceae</taxon>
        <taxon>Desulfosalsimonas</taxon>
    </lineage>
</organism>
<dbReference type="RefSeq" id="WP_181551522.1">
    <property type="nucleotide sequence ID" value="NZ_JACDUS010000005.1"/>
</dbReference>
<evidence type="ECO:0000313" key="1">
    <source>
        <dbReference type="EMBL" id="MBA2881879.1"/>
    </source>
</evidence>
<dbReference type="EMBL" id="JACDUS010000005">
    <property type="protein sequence ID" value="MBA2881879.1"/>
    <property type="molecule type" value="Genomic_DNA"/>
</dbReference>
<comment type="caution">
    <text evidence="1">The sequence shown here is derived from an EMBL/GenBank/DDBJ whole genome shotgun (WGS) entry which is preliminary data.</text>
</comment>
<accession>A0A7W0C9X6</accession>